<protein>
    <submittedName>
        <fullName evidence="1">Uncharacterized protein</fullName>
    </submittedName>
</protein>
<evidence type="ECO:0000313" key="2">
    <source>
        <dbReference type="Proteomes" id="UP000620156"/>
    </source>
</evidence>
<keyword evidence="2" id="KW-1185">Reference proteome</keyword>
<name>A0A918BDR4_9ACTN</name>
<dbReference type="AlphaFoldDB" id="A0A918BDR4"/>
<accession>A0A918BDR4</accession>
<reference evidence="1" key="1">
    <citation type="journal article" date="2014" name="Int. J. Syst. Evol. Microbiol.">
        <title>Complete genome sequence of Corynebacterium casei LMG S-19264T (=DSM 44701T), isolated from a smear-ripened cheese.</title>
        <authorList>
            <consortium name="US DOE Joint Genome Institute (JGI-PGF)"/>
            <person name="Walter F."/>
            <person name="Albersmeier A."/>
            <person name="Kalinowski J."/>
            <person name="Ruckert C."/>
        </authorList>
    </citation>
    <scope>NUCLEOTIDE SEQUENCE</scope>
    <source>
        <strain evidence="1">JCM 3131</strain>
    </source>
</reference>
<organism evidence="1 2">
    <name type="scientific">Streptomyces ruber</name>
    <dbReference type="NCBI Taxonomy" id="83378"/>
    <lineage>
        <taxon>Bacteria</taxon>
        <taxon>Bacillati</taxon>
        <taxon>Actinomycetota</taxon>
        <taxon>Actinomycetes</taxon>
        <taxon>Kitasatosporales</taxon>
        <taxon>Streptomycetaceae</taxon>
        <taxon>Streptomyces</taxon>
    </lineage>
</organism>
<evidence type="ECO:0000313" key="1">
    <source>
        <dbReference type="EMBL" id="GGQ56392.1"/>
    </source>
</evidence>
<dbReference type="EMBL" id="BMQK01000004">
    <property type="protein sequence ID" value="GGQ56392.1"/>
    <property type="molecule type" value="Genomic_DNA"/>
</dbReference>
<sequence>MARRECPRTVRPAGGWPPLRRNDDVTNLIRTVLEWGAAVLLGRRTPGKRAHAALHPYIPCGAPLAGACGLRPGPTAQPSEPYDSPGALVRPYVARLDAELRTARAGAHVDPWGAARWG</sequence>
<reference evidence="1" key="2">
    <citation type="submission" date="2020-09" db="EMBL/GenBank/DDBJ databases">
        <authorList>
            <person name="Sun Q."/>
            <person name="Ohkuma M."/>
        </authorList>
    </citation>
    <scope>NUCLEOTIDE SEQUENCE</scope>
    <source>
        <strain evidence="1">JCM 3131</strain>
    </source>
</reference>
<dbReference type="Proteomes" id="UP000620156">
    <property type="component" value="Unassembled WGS sequence"/>
</dbReference>
<proteinExistence type="predicted"/>
<comment type="caution">
    <text evidence="1">The sequence shown here is derived from an EMBL/GenBank/DDBJ whole genome shotgun (WGS) entry which is preliminary data.</text>
</comment>
<gene>
    <name evidence="1" type="ORF">GCM10010145_28020</name>
</gene>